<feature type="coiled-coil region" evidence="1">
    <location>
        <begin position="47"/>
        <end position="104"/>
    </location>
</feature>
<accession>A0A7J6SHQ9</accession>
<reference evidence="2 3" key="1">
    <citation type="submission" date="2020-04" db="EMBL/GenBank/DDBJ databases">
        <title>Perkinsus olseni comparative genomics.</title>
        <authorList>
            <person name="Bogema D.R."/>
        </authorList>
    </citation>
    <scope>NUCLEOTIDE SEQUENCE [LARGE SCALE GENOMIC DNA]</scope>
    <source>
        <strain evidence="2">ATCC PRA-205</strain>
    </source>
</reference>
<evidence type="ECO:0000313" key="3">
    <source>
        <dbReference type="Proteomes" id="UP000574390"/>
    </source>
</evidence>
<evidence type="ECO:0000256" key="1">
    <source>
        <dbReference type="SAM" id="Coils"/>
    </source>
</evidence>
<name>A0A7J6SHQ9_PEROL</name>
<sequence length="112" mass="12876">MRMVDAADANLLEYRVDDLRMYLQVCLATLSRQACMASDLRLAEAASKERTRELTRMVDRLNEAEDEGEVSELTEGIRKLDRSLRDAQSRIQDRREALERATQSLRLEGCRG</sequence>
<evidence type="ECO:0000313" key="2">
    <source>
        <dbReference type="EMBL" id="KAF4732428.1"/>
    </source>
</evidence>
<organism evidence="2 3">
    <name type="scientific">Perkinsus olseni</name>
    <name type="common">Perkinsus atlanticus</name>
    <dbReference type="NCBI Taxonomy" id="32597"/>
    <lineage>
        <taxon>Eukaryota</taxon>
        <taxon>Sar</taxon>
        <taxon>Alveolata</taxon>
        <taxon>Perkinsozoa</taxon>
        <taxon>Perkinsea</taxon>
        <taxon>Perkinsida</taxon>
        <taxon>Perkinsidae</taxon>
        <taxon>Perkinsus</taxon>
    </lineage>
</organism>
<proteinExistence type="predicted"/>
<dbReference type="AlphaFoldDB" id="A0A7J6SHQ9"/>
<keyword evidence="1" id="KW-0175">Coiled coil</keyword>
<comment type="caution">
    <text evidence="2">The sequence shown here is derived from an EMBL/GenBank/DDBJ whole genome shotgun (WGS) entry which is preliminary data.</text>
</comment>
<protein>
    <submittedName>
        <fullName evidence="2">Uncharacterized protein</fullName>
    </submittedName>
</protein>
<gene>
    <name evidence="2" type="ORF">FOZ62_021937</name>
</gene>
<dbReference type="EMBL" id="JABANM010014586">
    <property type="protein sequence ID" value="KAF4732428.1"/>
    <property type="molecule type" value="Genomic_DNA"/>
</dbReference>
<dbReference type="Proteomes" id="UP000574390">
    <property type="component" value="Unassembled WGS sequence"/>
</dbReference>